<proteinExistence type="predicted"/>
<feature type="domain" description="PLD phosphodiesterase" evidence="1">
    <location>
        <begin position="174"/>
        <end position="201"/>
    </location>
</feature>
<sequence length="438" mass="48878">MLGRIPAAAGRNRTLMRLLAIIVATAACTALLIVIAANFSTPEKNLERKIEHRYGVADEQYRREMSVLLGPAVLPGNRITPLHNGDEIFAAMLDGIRSAQKTITFETYIYWSGEIGDAFADALAERARAGVKVHVTLDWAGSIKMDNDLLERMRDAGVQVHHYRPLRWYNLGRLNNRTHRKLLVIDGRLGFTGGVGVADQWLGDAQSPDHWRDIHFRVEGPVVAQLQAAFNDNWMKTTGEVLNGAAYFPPLAPVGDTPAHLFIASPAGGSESMHLMYLMAIAAADETIDLAASYFVPDELITRAFIAARHRGVRVRVLLPGPHIDSVTVRFSSKASWGPLLLAGVEVYEYQPTMLHAKLLIVDEEMVSVGSTNFDIRSFRLNDEASLNMYDADFAARMTRTFEADLKNGQPYLYQEWDNRSLRHRVVETLMVPLRTQL</sequence>
<accession>A0A918T4S9</accession>
<dbReference type="GO" id="GO:0016020">
    <property type="term" value="C:membrane"/>
    <property type="evidence" value="ECO:0007669"/>
    <property type="project" value="TreeGrafter"/>
</dbReference>
<dbReference type="AlphaFoldDB" id="A0A918T4S9"/>
<dbReference type="SUPFAM" id="SSF56024">
    <property type="entry name" value="Phospholipase D/nuclease"/>
    <property type="match status" value="2"/>
</dbReference>
<organism evidence="2 3">
    <name type="scientific">Cognatilysobacter bugurensis</name>
    <dbReference type="NCBI Taxonomy" id="543356"/>
    <lineage>
        <taxon>Bacteria</taxon>
        <taxon>Pseudomonadati</taxon>
        <taxon>Pseudomonadota</taxon>
        <taxon>Gammaproteobacteria</taxon>
        <taxon>Lysobacterales</taxon>
        <taxon>Lysobacteraceae</taxon>
        <taxon>Cognatilysobacter</taxon>
    </lineage>
</organism>
<dbReference type="Pfam" id="PF13091">
    <property type="entry name" value="PLDc_2"/>
    <property type="match status" value="2"/>
</dbReference>
<comment type="caution">
    <text evidence="2">The sequence shown here is derived from an EMBL/GenBank/DDBJ whole genome shotgun (WGS) entry which is preliminary data.</text>
</comment>
<feature type="domain" description="PLD phosphodiesterase" evidence="1">
    <location>
        <begin position="351"/>
        <end position="378"/>
    </location>
</feature>
<evidence type="ECO:0000259" key="1">
    <source>
        <dbReference type="PROSITE" id="PS50035"/>
    </source>
</evidence>
<dbReference type="PROSITE" id="PS50035">
    <property type="entry name" value="PLD"/>
    <property type="match status" value="2"/>
</dbReference>
<gene>
    <name evidence="2" type="primary">cls</name>
    <name evidence="2" type="ORF">GCM10007067_22580</name>
</gene>
<dbReference type="CDD" id="cd09110">
    <property type="entry name" value="PLDc_CLS_1"/>
    <property type="match status" value="1"/>
</dbReference>
<dbReference type="SMART" id="SM00155">
    <property type="entry name" value="PLDc"/>
    <property type="match status" value="2"/>
</dbReference>
<dbReference type="PANTHER" id="PTHR21248:SF22">
    <property type="entry name" value="PHOSPHOLIPASE D"/>
    <property type="match status" value="1"/>
</dbReference>
<dbReference type="InterPro" id="IPR001736">
    <property type="entry name" value="PLipase_D/transphosphatidylase"/>
</dbReference>
<protein>
    <submittedName>
        <fullName evidence="2">Cardiolipin synthase B</fullName>
    </submittedName>
</protein>
<dbReference type="GO" id="GO:0008808">
    <property type="term" value="F:cardiolipin synthase activity"/>
    <property type="evidence" value="ECO:0007669"/>
    <property type="project" value="TreeGrafter"/>
</dbReference>
<dbReference type="Gene3D" id="3.30.870.10">
    <property type="entry name" value="Endonuclease Chain A"/>
    <property type="match status" value="2"/>
</dbReference>
<dbReference type="PROSITE" id="PS51257">
    <property type="entry name" value="PROKAR_LIPOPROTEIN"/>
    <property type="match status" value="1"/>
</dbReference>
<evidence type="ECO:0000313" key="2">
    <source>
        <dbReference type="EMBL" id="GHA83916.1"/>
    </source>
</evidence>
<name>A0A918T4S9_9GAMM</name>
<evidence type="ECO:0000313" key="3">
    <source>
        <dbReference type="Proteomes" id="UP000646426"/>
    </source>
</evidence>
<reference evidence="2" key="1">
    <citation type="journal article" date="2014" name="Int. J. Syst. Evol. Microbiol.">
        <title>Complete genome sequence of Corynebacterium casei LMG S-19264T (=DSM 44701T), isolated from a smear-ripened cheese.</title>
        <authorList>
            <consortium name="US DOE Joint Genome Institute (JGI-PGF)"/>
            <person name="Walter F."/>
            <person name="Albersmeier A."/>
            <person name="Kalinowski J."/>
            <person name="Ruckert C."/>
        </authorList>
    </citation>
    <scope>NUCLEOTIDE SEQUENCE</scope>
    <source>
        <strain evidence="2">KCTC 23077</strain>
    </source>
</reference>
<dbReference type="Proteomes" id="UP000646426">
    <property type="component" value="Unassembled WGS sequence"/>
</dbReference>
<dbReference type="InterPro" id="IPR025202">
    <property type="entry name" value="PLD-like_dom"/>
</dbReference>
<keyword evidence="3" id="KW-1185">Reference proteome</keyword>
<dbReference type="EMBL" id="BMYD01000003">
    <property type="protein sequence ID" value="GHA83916.1"/>
    <property type="molecule type" value="Genomic_DNA"/>
</dbReference>
<reference evidence="2" key="2">
    <citation type="submission" date="2020-09" db="EMBL/GenBank/DDBJ databases">
        <authorList>
            <person name="Sun Q."/>
            <person name="Kim S."/>
        </authorList>
    </citation>
    <scope>NUCLEOTIDE SEQUENCE</scope>
    <source>
        <strain evidence="2">KCTC 23077</strain>
    </source>
</reference>
<dbReference type="GO" id="GO:0032049">
    <property type="term" value="P:cardiolipin biosynthetic process"/>
    <property type="evidence" value="ECO:0007669"/>
    <property type="project" value="UniProtKB-ARBA"/>
</dbReference>
<dbReference type="CDD" id="cd09159">
    <property type="entry name" value="PLDc_ybhO_like_2"/>
    <property type="match status" value="1"/>
</dbReference>
<dbReference type="PANTHER" id="PTHR21248">
    <property type="entry name" value="CARDIOLIPIN SYNTHASE"/>
    <property type="match status" value="1"/>
</dbReference>